<dbReference type="Gene3D" id="1.10.630.10">
    <property type="entry name" value="Cytochrome P450"/>
    <property type="match status" value="1"/>
</dbReference>
<reference evidence="1 2" key="1">
    <citation type="submission" date="2023-12" db="EMBL/GenBank/DDBJ databases">
        <title>Blastococcus brunescens sp. nov., an actonobacterium isolated from sandstone collected in sahara desert.</title>
        <authorList>
            <person name="Gtari M."/>
            <person name="Ghodhbane F."/>
        </authorList>
    </citation>
    <scope>NUCLEOTIDE SEQUENCE [LARGE SCALE GENOMIC DNA]</scope>
    <source>
        <strain evidence="1 2">BMG 8361</strain>
    </source>
</reference>
<accession>A0ABZ1AW31</accession>
<keyword evidence="2" id="KW-1185">Reference proteome</keyword>
<name>A0ABZ1AW31_9ACTN</name>
<evidence type="ECO:0000313" key="2">
    <source>
        <dbReference type="Proteomes" id="UP001324287"/>
    </source>
</evidence>
<protein>
    <submittedName>
        <fullName evidence="1">Uncharacterized protein</fullName>
    </submittedName>
</protein>
<gene>
    <name evidence="1" type="ORF">U6N30_23135</name>
</gene>
<evidence type="ECO:0000313" key="1">
    <source>
        <dbReference type="EMBL" id="WRL62772.1"/>
    </source>
</evidence>
<dbReference type="EMBL" id="CP141261">
    <property type="protein sequence ID" value="WRL62772.1"/>
    <property type="molecule type" value="Genomic_DNA"/>
</dbReference>
<dbReference type="InterPro" id="IPR036396">
    <property type="entry name" value="Cyt_P450_sf"/>
</dbReference>
<organism evidence="1 2">
    <name type="scientific">Blastococcus brunescens</name>
    <dbReference type="NCBI Taxonomy" id="1564165"/>
    <lineage>
        <taxon>Bacteria</taxon>
        <taxon>Bacillati</taxon>
        <taxon>Actinomycetota</taxon>
        <taxon>Actinomycetes</taxon>
        <taxon>Geodermatophilales</taxon>
        <taxon>Geodermatophilaceae</taxon>
        <taxon>Blastococcus</taxon>
    </lineage>
</organism>
<dbReference type="RefSeq" id="WP_324274123.1">
    <property type="nucleotide sequence ID" value="NZ_CP141261.1"/>
</dbReference>
<dbReference type="Proteomes" id="UP001324287">
    <property type="component" value="Chromosome"/>
</dbReference>
<proteinExistence type="predicted"/>
<sequence length="101" mass="11014">MAVDAASGLTDLGDVDLSDRDFWLEPPEVRHAVFDRLRAQRPFAFFAEPEIPGLEAGPGYYAVTRHADLDAISSQPQVFCSGKGRCPSRTSRPTCTSSTAR</sequence>